<gene>
    <name evidence="1" type="ORF">PHPALM_5385</name>
</gene>
<evidence type="ECO:0000313" key="2">
    <source>
        <dbReference type="Proteomes" id="UP000237271"/>
    </source>
</evidence>
<accession>A0A2P4YHG5</accession>
<dbReference type="EMBL" id="NCKW01002786">
    <property type="protein sequence ID" value="POM77260.1"/>
    <property type="molecule type" value="Genomic_DNA"/>
</dbReference>
<dbReference type="Proteomes" id="UP000237271">
    <property type="component" value="Unassembled WGS sequence"/>
</dbReference>
<proteinExistence type="predicted"/>
<dbReference type="AlphaFoldDB" id="A0A2P4YHG5"/>
<reference evidence="1 2" key="1">
    <citation type="journal article" date="2017" name="Genome Biol. Evol.">
        <title>Phytophthora megakarya and P. palmivora, closely related causal agents of cacao black pod rot, underwent increases in genome sizes and gene numbers by different mechanisms.</title>
        <authorList>
            <person name="Ali S.S."/>
            <person name="Shao J."/>
            <person name="Lary D.J."/>
            <person name="Kronmiller B."/>
            <person name="Shen D."/>
            <person name="Strem M.D."/>
            <person name="Amoako-Attah I."/>
            <person name="Akrofi A.Y."/>
            <person name="Begoude B.A."/>
            <person name="Ten Hoopen G.M."/>
            <person name="Coulibaly K."/>
            <person name="Kebe B.I."/>
            <person name="Melnick R.L."/>
            <person name="Guiltinan M.J."/>
            <person name="Tyler B.M."/>
            <person name="Meinhardt L.W."/>
            <person name="Bailey B.A."/>
        </authorList>
    </citation>
    <scope>NUCLEOTIDE SEQUENCE [LARGE SCALE GENOMIC DNA]</scope>
    <source>
        <strain evidence="2">sbr112.9</strain>
    </source>
</reference>
<name>A0A2P4YHG5_9STRA</name>
<sequence length="218" mass="24646">MSAFFGLTYLGSQSPFDPVKETPIHTFQPCDFQDAFMQTYRPGFSLYSESDEEAQAANAELDSATITLAQLPVMLRYLYKCPKGVDNVPASIRTLVEQAFRLQDGSDSCQSINLPTFLTRMEEVCRHSQSLQSAASYNAYVKDGLPTREFVSNLDFRAKMVKHQRMQKNPQEKALLPVTDTLTLGWNSPTMETKRKPNKSCEETRFASAMVKAGVYYY</sequence>
<keyword evidence="2" id="KW-1185">Reference proteome</keyword>
<dbReference type="OrthoDB" id="191686at2759"/>
<comment type="caution">
    <text evidence="1">The sequence shown here is derived from an EMBL/GenBank/DDBJ whole genome shotgun (WGS) entry which is preliminary data.</text>
</comment>
<organism evidence="1 2">
    <name type="scientific">Phytophthora palmivora</name>
    <dbReference type="NCBI Taxonomy" id="4796"/>
    <lineage>
        <taxon>Eukaryota</taxon>
        <taxon>Sar</taxon>
        <taxon>Stramenopiles</taxon>
        <taxon>Oomycota</taxon>
        <taxon>Peronosporomycetes</taxon>
        <taxon>Peronosporales</taxon>
        <taxon>Peronosporaceae</taxon>
        <taxon>Phytophthora</taxon>
    </lineage>
</organism>
<protein>
    <submittedName>
        <fullName evidence="1">Uncharacterized protein</fullName>
    </submittedName>
</protein>
<evidence type="ECO:0000313" key="1">
    <source>
        <dbReference type="EMBL" id="POM77260.1"/>
    </source>
</evidence>